<dbReference type="PANTHER" id="PTHR45618">
    <property type="entry name" value="MITOCHONDRIAL DICARBOXYLATE CARRIER-RELATED"/>
    <property type="match status" value="1"/>
</dbReference>
<dbReference type="InterPro" id="IPR050391">
    <property type="entry name" value="Mito_Metabolite_Transporter"/>
</dbReference>
<dbReference type="EMBL" id="KN716418">
    <property type="protein sequence ID" value="KJH45247.1"/>
    <property type="molecule type" value="Genomic_DNA"/>
</dbReference>
<comment type="subcellular location">
    <subcellularLocation>
        <location evidence="1">Membrane</location>
        <topology evidence="1">Multi-pass membrane protein</topology>
    </subcellularLocation>
</comment>
<reference evidence="11 12" key="1">
    <citation type="submission" date="2013-11" db="EMBL/GenBank/DDBJ databases">
        <title>Draft genome of the bovine lungworm Dictyocaulus viviparus.</title>
        <authorList>
            <person name="Mitreva M."/>
        </authorList>
    </citation>
    <scope>NUCLEOTIDE SEQUENCE [LARGE SCALE GENOMIC DNA]</scope>
    <source>
        <strain evidence="11 12">HannoverDv2000</strain>
    </source>
</reference>
<evidence type="ECO:0000256" key="5">
    <source>
        <dbReference type="ARBA" id="ARBA00022737"/>
    </source>
</evidence>
<evidence type="ECO:0000256" key="4">
    <source>
        <dbReference type="ARBA" id="ARBA00022692"/>
    </source>
</evidence>
<dbReference type="InterPro" id="IPR018108">
    <property type="entry name" value="MCP_transmembrane"/>
</dbReference>
<evidence type="ECO:0000256" key="7">
    <source>
        <dbReference type="ARBA" id="ARBA00023136"/>
    </source>
</evidence>
<dbReference type="STRING" id="29172.A0A0D8XNE3"/>
<feature type="repeat" description="Solcar" evidence="8">
    <location>
        <begin position="75"/>
        <end position="164"/>
    </location>
</feature>
<evidence type="ECO:0000256" key="8">
    <source>
        <dbReference type="PROSITE-ProRule" id="PRU00282"/>
    </source>
</evidence>
<dbReference type="OrthoDB" id="448427at2759"/>
<evidence type="ECO:0000256" key="3">
    <source>
        <dbReference type="ARBA" id="ARBA00022448"/>
    </source>
</evidence>
<gene>
    <name evidence="11" type="ORF">DICVIV_08701</name>
</gene>
<dbReference type="Proteomes" id="UP000053766">
    <property type="component" value="Unassembled WGS sequence"/>
</dbReference>
<keyword evidence="4 8" id="KW-0812">Transmembrane</keyword>
<feature type="transmembrane region" description="Helical" evidence="10">
    <location>
        <begin position="77"/>
        <end position="98"/>
    </location>
</feature>
<dbReference type="PROSITE" id="PS50920">
    <property type="entry name" value="SOLCAR"/>
    <property type="match status" value="2"/>
</dbReference>
<evidence type="ECO:0000256" key="10">
    <source>
        <dbReference type="SAM" id="Phobius"/>
    </source>
</evidence>
<evidence type="ECO:0000313" key="11">
    <source>
        <dbReference type="EMBL" id="KJH45247.1"/>
    </source>
</evidence>
<keyword evidence="6 10" id="KW-1133">Transmembrane helix</keyword>
<sequence>MIDDHSGDGHYPPEQRRNYKHALHALLQIWRTEGALTMYRGFGPTVVRAMVINGAQLSTYSQTKQLILTTKKVEDGILCHFISSMISGLAATVVSLPVDMLKTRIQAMKIINGVPEYNGLGDVFKKILKNEGLLAFWKGFTPYYMKIGPYTVLSFIFLEQLNAGYLRQMKLTGKGN</sequence>
<dbReference type="AlphaFoldDB" id="A0A0D8XNE3"/>
<evidence type="ECO:0000256" key="2">
    <source>
        <dbReference type="ARBA" id="ARBA00006375"/>
    </source>
</evidence>
<comment type="similarity">
    <text evidence="2 9">Belongs to the mitochondrial carrier (TC 2.A.29) family.</text>
</comment>
<dbReference type="Gene3D" id="1.50.40.10">
    <property type="entry name" value="Mitochondrial carrier domain"/>
    <property type="match status" value="1"/>
</dbReference>
<protein>
    <submittedName>
        <fullName evidence="11">Uncharacterized protein</fullName>
    </submittedName>
</protein>
<name>A0A0D8XNE3_DICVI</name>
<dbReference type="Pfam" id="PF00153">
    <property type="entry name" value="Mito_carr"/>
    <property type="match status" value="2"/>
</dbReference>
<dbReference type="GO" id="GO:0016020">
    <property type="term" value="C:membrane"/>
    <property type="evidence" value="ECO:0007669"/>
    <property type="project" value="UniProtKB-SubCell"/>
</dbReference>
<reference evidence="12" key="2">
    <citation type="journal article" date="2016" name="Sci. Rep.">
        <title>Dictyocaulus viviparus genome, variome and transcriptome elucidate lungworm biology and support future intervention.</title>
        <authorList>
            <person name="McNulty S.N."/>
            <person name="Strube C."/>
            <person name="Rosa B.A."/>
            <person name="Martin J.C."/>
            <person name="Tyagi R."/>
            <person name="Choi Y.J."/>
            <person name="Wang Q."/>
            <person name="Hallsworth Pepin K."/>
            <person name="Zhang X."/>
            <person name="Ozersky P."/>
            <person name="Wilson R.K."/>
            <person name="Sternberg P.W."/>
            <person name="Gasser R.B."/>
            <person name="Mitreva M."/>
        </authorList>
    </citation>
    <scope>NUCLEOTIDE SEQUENCE [LARGE SCALE GENOMIC DNA]</scope>
    <source>
        <strain evidence="12">HannoverDv2000</strain>
    </source>
</reference>
<evidence type="ECO:0000256" key="1">
    <source>
        <dbReference type="ARBA" id="ARBA00004141"/>
    </source>
</evidence>
<evidence type="ECO:0000256" key="9">
    <source>
        <dbReference type="RuleBase" id="RU000488"/>
    </source>
</evidence>
<dbReference type="SUPFAM" id="SSF103506">
    <property type="entry name" value="Mitochondrial carrier"/>
    <property type="match status" value="1"/>
</dbReference>
<keyword evidence="5" id="KW-0677">Repeat</keyword>
<keyword evidence="3 9" id="KW-0813">Transport</keyword>
<evidence type="ECO:0000256" key="6">
    <source>
        <dbReference type="ARBA" id="ARBA00022989"/>
    </source>
</evidence>
<organism evidence="11 12">
    <name type="scientific">Dictyocaulus viviparus</name>
    <name type="common">Bovine lungworm</name>
    <dbReference type="NCBI Taxonomy" id="29172"/>
    <lineage>
        <taxon>Eukaryota</taxon>
        <taxon>Metazoa</taxon>
        <taxon>Ecdysozoa</taxon>
        <taxon>Nematoda</taxon>
        <taxon>Chromadorea</taxon>
        <taxon>Rhabditida</taxon>
        <taxon>Rhabditina</taxon>
        <taxon>Rhabditomorpha</taxon>
        <taxon>Strongyloidea</taxon>
        <taxon>Metastrongylidae</taxon>
        <taxon>Dictyocaulus</taxon>
    </lineage>
</organism>
<dbReference type="InterPro" id="IPR023395">
    <property type="entry name" value="MCP_dom_sf"/>
</dbReference>
<feature type="repeat" description="Solcar" evidence="8">
    <location>
        <begin position="1"/>
        <end position="66"/>
    </location>
</feature>
<keyword evidence="12" id="KW-1185">Reference proteome</keyword>
<evidence type="ECO:0000313" key="12">
    <source>
        <dbReference type="Proteomes" id="UP000053766"/>
    </source>
</evidence>
<proteinExistence type="inferred from homology"/>
<keyword evidence="7 8" id="KW-0472">Membrane</keyword>
<accession>A0A0D8XNE3</accession>